<evidence type="ECO:0000313" key="2">
    <source>
        <dbReference type="EMBL" id="QHI69403.1"/>
    </source>
</evidence>
<keyword evidence="2" id="KW-0378">Hydrolase</keyword>
<name>A0A6P1M8L3_9BACT</name>
<dbReference type="InterPro" id="IPR017850">
    <property type="entry name" value="Alkaline_phosphatase_core_sf"/>
</dbReference>
<feature type="domain" description="Sulfatase N-terminal" evidence="1">
    <location>
        <begin position="8"/>
        <end position="343"/>
    </location>
</feature>
<keyword evidence="2" id="KW-0808">Transferase</keyword>
<gene>
    <name evidence="2" type="ORF">GT409_08035</name>
</gene>
<dbReference type="AlphaFoldDB" id="A0A6P1M8L3"/>
<organism evidence="2 3">
    <name type="scientific">Tichowtungia aerotolerans</name>
    <dbReference type="NCBI Taxonomy" id="2697043"/>
    <lineage>
        <taxon>Bacteria</taxon>
        <taxon>Pseudomonadati</taxon>
        <taxon>Kiritimatiellota</taxon>
        <taxon>Tichowtungiia</taxon>
        <taxon>Tichowtungiales</taxon>
        <taxon>Tichowtungiaceae</taxon>
        <taxon>Tichowtungia</taxon>
    </lineage>
</organism>
<dbReference type="KEGG" id="taer:GT409_08035"/>
<reference evidence="2 3" key="1">
    <citation type="submission" date="2020-01" db="EMBL/GenBank/DDBJ databases">
        <title>Ponticoccus aerotolerans gen. nov., sp. nov., an anaerobic bacterium and proposal of Ponticoccusceae fam. nov., Ponticoccusles ord. nov. and Ponticoccuse classis nov. in the phylum Kiritimatiellaeota.</title>
        <authorList>
            <person name="Zhou L.Y."/>
            <person name="Du Z.J."/>
        </authorList>
    </citation>
    <scope>NUCLEOTIDE SEQUENCE [LARGE SCALE GENOMIC DNA]</scope>
    <source>
        <strain evidence="2 3">S-5007</strain>
    </source>
</reference>
<dbReference type="RefSeq" id="WP_160628585.1">
    <property type="nucleotide sequence ID" value="NZ_CP047593.1"/>
</dbReference>
<keyword evidence="3" id="KW-1185">Reference proteome</keyword>
<dbReference type="PANTHER" id="PTHR43751:SF3">
    <property type="entry name" value="SULFATASE N-TERMINAL DOMAIN-CONTAINING PROTEIN"/>
    <property type="match status" value="1"/>
</dbReference>
<dbReference type="CDD" id="cd16148">
    <property type="entry name" value="sulfatase_like"/>
    <property type="match status" value="1"/>
</dbReference>
<evidence type="ECO:0000313" key="3">
    <source>
        <dbReference type="Proteomes" id="UP000464954"/>
    </source>
</evidence>
<dbReference type="InterPro" id="IPR052701">
    <property type="entry name" value="GAG_Ulvan_Degrading_Sulfatases"/>
</dbReference>
<dbReference type="Pfam" id="PF00884">
    <property type="entry name" value="Sulfatase"/>
    <property type="match status" value="1"/>
</dbReference>
<evidence type="ECO:0000259" key="1">
    <source>
        <dbReference type="Pfam" id="PF00884"/>
    </source>
</evidence>
<dbReference type="Gene3D" id="3.40.720.10">
    <property type="entry name" value="Alkaline Phosphatase, subunit A"/>
    <property type="match status" value="1"/>
</dbReference>
<dbReference type="EMBL" id="CP047593">
    <property type="protein sequence ID" value="QHI69403.1"/>
    <property type="molecule type" value="Genomic_DNA"/>
</dbReference>
<accession>A0A6P1M8L3</accession>
<dbReference type="SUPFAM" id="SSF53649">
    <property type="entry name" value="Alkaline phosphatase-like"/>
    <property type="match status" value="1"/>
</dbReference>
<dbReference type="GO" id="GO:0016740">
    <property type="term" value="F:transferase activity"/>
    <property type="evidence" value="ECO:0007669"/>
    <property type="project" value="UniProtKB-KW"/>
</dbReference>
<dbReference type="InterPro" id="IPR000917">
    <property type="entry name" value="Sulfatase_N"/>
</dbReference>
<dbReference type="GO" id="GO:0016787">
    <property type="term" value="F:hydrolase activity"/>
    <property type="evidence" value="ECO:0007669"/>
    <property type="project" value="UniProtKB-KW"/>
</dbReference>
<protein>
    <submittedName>
        <fullName evidence="2">Sulfatase-like hydrolase/transferase</fullName>
    </submittedName>
</protein>
<dbReference type="Proteomes" id="UP000464954">
    <property type="component" value="Chromosome"/>
</dbReference>
<dbReference type="PANTHER" id="PTHR43751">
    <property type="entry name" value="SULFATASE"/>
    <property type="match status" value="1"/>
</dbReference>
<sequence length="469" mass="53813">MRVIYFDLDCVRPDHLGCYGYNRPTSPNIDRMAAEGVRFTNYYCTSSPCLPSRSGLYSGRYGIRSGTLSNHGAGAEFHIEKELYCGPKPENEIFPRQLRRHGLDTYCFSTFADRHNVWWWSAGWTEFHTPNLKGGLDTGAEINEKVLPWLENNARRDNYFLHINYWDAHRVYSKDPSWAEPLKDYPVAQEWPDEATIARHQSVTGLFTAATQPYGDHVKKDKKDFNKSPHPLMADTVSCRADFELMVTGYDAMIRYVDDHIGQVLELLEKQDVLKDTVIIVSADHGDSFGEHAVYTDHVNADNCIHNIPLIIRWPGVTRQGGVDEHFMANVDFAPTLCDMLGVPAVEQWDGKSYRNNLEGGALPEDRDFIVWDTALYTVQRAVRTKQYLYMRTYDSSDYNNWEDEELYDMTKDRYQTENIAGQKPEVIAECRRLMADWVAEQRAKPGFVSDPLAEVLKERGKPVPAELL</sequence>
<proteinExistence type="predicted"/>